<dbReference type="InterPro" id="IPR000383">
    <property type="entry name" value="Xaa-Pro-like_dom"/>
</dbReference>
<evidence type="ECO:0000313" key="3">
    <source>
        <dbReference type="Proteomes" id="UP000193862"/>
    </source>
</evidence>
<dbReference type="EMBL" id="FWFS01000017">
    <property type="protein sequence ID" value="SLN70475.1"/>
    <property type="molecule type" value="Genomic_DNA"/>
</dbReference>
<dbReference type="PANTHER" id="PTHR47751:SF1">
    <property type="entry name" value="SUPERFAMILY HYDROLASE, PUTATIVE (AFU_ORTHOLOGUE AFUA_2G16580)-RELATED"/>
    <property type="match status" value="1"/>
</dbReference>
<sequence length="355" mass="38949">MNEMEQPQKNSGIDRRMLLQLSGAGLAAATFAATPASAQYMGTWDKVFPQSDSVDHRKVRYTNRLGIELVADMYMPRDLDTTQRHAALIVGHPYGGVKEQTAGLYAQTMAERGFVTIAHDASFNGESGGQPHFISSPEATVEDFSAGVDFLGHLPFVDRERIGVIGVCASGGYSLAAAQIDPRIKAVATVSMYDMGGAKWAWNGQPLSDEARIQTLSEIGAQRWAEADGDPVRYGALPEVLAEDTDPITREFFDYYRTPRGAHPRATTAMAVSGDASYLHFRPFDHVDMISPRPVLLIAGENAHSLFFSEQAYQRAAEPKELYLVPEAGHVDLYDKVGIIPWDKLQSFFDDNLSA</sequence>
<evidence type="ECO:0000259" key="1">
    <source>
        <dbReference type="Pfam" id="PF02129"/>
    </source>
</evidence>
<reference evidence="2 3" key="1">
    <citation type="submission" date="2017-03" db="EMBL/GenBank/DDBJ databases">
        <authorList>
            <person name="Afonso C.L."/>
            <person name="Miller P.J."/>
            <person name="Scott M.A."/>
            <person name="Spackman E."/>
            <person name="Goraichik I."/>
            <person name="Dimitrov K.M."/>
            <person name="Suarez D.L."/>
            <person name="Swayne D.E."/>
        </authorList>
    </citation>
    <scope>NUCLEOTIDE SEQUENCE [LARGE SCALE GENOMIC DNA]</scope>
    <source>
        <strain evidence="2 3">CECT 8620</strain>
    </source>
</reference>
<accession>A0A1Y5TRN4</accession>
<dbReference type="PANTHER" id="PTHR47751">
    <property type="entry name" value="SUPERFAMILY HYDROLASE, PUTATIVE (AFU_ORTHOLOGUE AFUA_2G16580)-RELATED"/>
    <property type="match status" value="1"/>
</dbReference>
<organism evidence="2 3">
    <name type="scientific">Aquimixticola soesokkakensis</name>
    <dbReference type="NCBI Taxonomy" id="1519096"/>
    <lineage>
        <taxon>Bacteria</taxon>
        <taxon>Pseudomonadati</taxon>
        <taxon>Pseudomonadota</taxon>
        <taxon>Alphaproteobacteria</taxon>
        <taxon>Rhodobacterales</taxon>
        <taxon>Paracoccaceae</taxon>
        <taxon>Aquimixticola</taxon>
    </lineage>
</organism>
<dbReference type="PROSITE" id="PS51318">
    <property type="entry name" value="TAT"/>
    <property type="match status" value="1"/>
</dbReference>
<dbReference type="Pfam" id="PF02129">
    <property type="entry name" value="Peptidase_S15"/>
    <property type="match status" value="1"/>
</dbReference>
<dbReference type="OrthoDB" id="9805123at2"/>
<feature type="domain" description="Xaa-Pro dipeptidyl-peptidase-like" evidence="1">
    <location>
        <begin position="66"/>
        <end position="208"/>
    </location>
</feature>
<dbReference type="SUPFAM" id="SSF53474">
    <property type="entry name" value="alpha/beta-Hydrolases"/>
    <property type="match status" value="1"/>
</dbReference>
<name>A0A1Y5TRN4_9RHOB</name>
<dbReference type="InterPro" id="IPR029058">
    <property type="entry name" value="AB_hydrolase_fold"/>
</dbReference>
<protein>
    <submittedName>
        <fullName evidence="2">Alpha/beta hydrolase family protein</fullName>
    </submittedName>
</protein>
<keyword evidence="2" id="KW-0378">Hydrolase</keyword>
<dbReference type="AlphaFoldDB" id="A0A1Y5TRN4"/>
<keyword evidence="3" id="KW-1185">Reference proteome</keyword>
<dbReference type="Proteomes" id="UP000193862">
    <property type="component" value="Unassembled WGS sequence"/>
</dbReference>
<dbReference type="InterPro" id="IPR051411">
    <property type="entry name" value="Polyketide_trans_af380"/>
</dbReference>
<evidence type="ECO:0000313" key="2">
    <source>
        <dbReference type="EMBL" id="SLN70475.1"/>
    </source>
</evidence>
<proteinExistence type="predicted"/>
<dbReference type="InterPro" id="IPR006311">
    <property type="entry name" value="TAT_signal"/>
</dbReference>
<gene>
    <name evidence="2" type="ORF">AQS8620_03343</name>
</gene>
<dbReference type="Gene3D" id="3.40.50.1820">
    <property type="entry name" value="alpha/beta hydrolase"/>
    <property type="match status" value="1"/>
</dbReference>
<dbReference type="Gene3D" id="1.10.10.800">
    <property type="match status" value="1"/>
</dbReference>
<dbReference type="RefSeq" id="WP_085838133.1">
    <property type="nucleotide sequence ID" value="NZ_FWFS01000017.1"/>
</dbReference>
<dbReference type="GO" id="GO:0016787">
    <property type="term" value="F:hydrolase activity"/>
    <property type="evidence" value="ECO:0007669"/>
    <property type="project" value="UniProtKB-KW"/>
</dbReference>